<sequence length="38" mass="4304">QAWAAALFLTFLVLVLSLLAKALLYFGTLNPLKWKIKK</sequence>
<reference evidence="1 2" key="1">
    <citation type="submission" date="2018-01" db="EMBL/GenBank/DDBJ databases">
        <title>Metagenomic assembled genomes from two thermal pools in the Uzon Caldera, Kamchatka, Russia.</title>
        <authorList>
            <person name="Wilkins L."/>
            <person name="Ettinger C."/>
        </authorList>
    </citation>
    <scope>NUCLEOTIDE SEQUENCE [LARGE SCALE GENOMIC DNA]</scope>
    <source>
        <strain evidence="1">ZAV-08</strain>
    </source>
</reference>
<organism evidence="1 2">
    <name type="scientific">Thermodesulfobacterium geofontis</name>
    <dbReference type="NCBI Taxonomy" id="1295609"/>
    <lineage>
        <taxon>Bacteria</taxon>
        <taxon>Pseudomonadati</taxon>
        <taxon>Thermodesulfobacteriota</taxon>
        <taxon>Thermodesulfobacteria</taxon>
        <taxon>Thermodesulfobacteriales</taxon>
        <taxon>Thermodesulfobacteriaceae</taxon>
        <taxon>Thermodesulfobacterium</taxon>
    </lineage>
</organism>
<proteinExistence type="predicted"/>
<protein>
    <submittedName>
        <fullName evidence="1">Phosphate ABC transporter, permease protein PstA</fullName>
    </submittedName>
</protein>
<evidence type="ECO:0000313" key="2">
    <source>
        <dbReference type="Proteomes" id="UP000235460"/>
    </source>
</evidence>
<dbReference type="AlphaFoldDB" id="A0A2N7PNL5"/>
<feature type="non-terminal residue" evidence="1">
    <location>
        <position position="1"/>
    </location>
</feature>
<name>A0A2N7PNL5_9BACT</name>
<gene>
    <name evidence="1" type="ORF">C0190_03825</name>
</gene>
<dbReference type="Proteomes" id="UP000235460">
    <property type="component" value="Unassembled WGS sequence"/>
</dbReference>
<dbReference type="EMBL" id="PNIK01000057">
    <property type="protein sequence ID" value="PMP67207.1"/>
    <property type="molecule type" value="Genomic_DNA"/>
</dbReference>
<evidence type="ECO:0000313" key="1">
    <source>
        <dbReference type="EMBL" id="PMP67207.1"/>
    </source>
</evidence>
<accession>A0A2N7PNL5</accession>
<comment type="caution">
    <text evidence="1">The sequence shown here is derived from an EMBL/GenBank/DDBJ whole genome shotgun (WGS) entry which is preliminary data.</text>
</comment>